<evidence type="ECO:0000313" key="2">
    <source>
        <dbReference type="EMBL" id="KAA8821528.1"/>
    </source>
</evidence>
<evidence type="ECO:0000313" key="4">
    <source>
        <dbReference type="Proteomes" id="UP000374630"/>
    </source>
</evidence>
<dbReference type="OrthoDB" id="3210980at2"/>
<dbReference type="AlphaFoldDB" id="A0A5J5DSD1"/>
<dbReference type="EMBL" id="RZOA01000027">
    <property type="protein sequence ID" value="KAA8821528.1"/>
    <property type="molecule type" value="Genomic_DNA"/>
</dbReference>
<dbReference type="Proteomes" id="UP000345527">
    <property type="component" value="Unassembled WGS sequence"/>
</dbReference>
<name>A0A5J5DSD1_9BIFI</name>
<proteinExistence type="predicted"/>
<dbReference type="EMBL" id="RZNZ01000023">
    <property type="protein sequence ID" value="KAA8816194.1"/>
    <property type="molecule type" value="Genomic_DNA"/>
</dbReference>
<evidence type="ECO:0000313" key="3">
    <source>
        <dbReference type="Proteomes" id="UP000345527"/>
    </source>
</evidence>
<dbReference type="InterPro" id="IPR021555">
    <property type="entry name" value="DUF3000"/>
</dbReference>
<gene>
    <name evidence="2" type="ORF">EM848_10555</name>
    <name evidence="1" type="ORF">EMO90_11600</name>
</gene>
<organism evidence="2 3">
    <name type="scientific">Bifidobacterium vespertilionis</name>
    <dbReference type="NCBI Taxonomy" id="2562524"/>
    <lineage>
        <taxon>Bacteria</taxon>
        <taxon>Bacillati</taxon>
        <taxon>Actinomycetota</taxon>
        <taxon>Actinomycetes</taxon>
        <taxon>Bifidobacteriales</taxon>
        <taxon>Bifidobacteriaceae</taxon>
        <taxon>Bifidobacterium</taxon>
    </lineage>
</organism>
<accession>A0A5J5DSD1</accession>
<sequence>MTQESYGRTEAAPAQAHADVPDEVLRAVESVRRMMHIDGVQYREIPVPRRLADYGIGVGLGVPLDEPGYGDAIRSGISGWIMTLYDLEPRKAWRSHWRCAAFVCAPLPGPAHDALAADMVWDAVTQSLESVEAVDPAGTVTITRNAGYGALAGDGTAGTSAGAGPGAPVRTLGFEVRVSWTPATMGDRDPDVGAQVAAWARFAHDAAEAIHDDSGL</sequence>
<dbReference type="Pfam" id="PF11452">
    <property type="entry name" value="DUF3000"/>
    <property type="match status" value="1"/>
</dbReference>
<evidence type="ECO:0000313" key="1">
    <source>
        <dbReference type="EMBL" id="KAA8816194.1"/>
    </source>
</evidence>
<keyword evidence="4" id="KW-1185">Reference proteome</keyword>
<reference evidence="3 4" key="1">
    <citation type="journal article" date="2019" name="Syst. Appl. Microbiol.">
        <title>Characterization of Bifidobacterium species in feaces of the Egyptian fruit bat: Description of B. vespertilionis sp. nov. and B. rousetti sp. nov.</title>
        <authorList>
            <person name="Modesto M."/>
            <person name="Satti M."/>
            <person name="Watanabe K."/>
            <person name="Puglisi E."/>
            <person name="Morelli L."/>
            <person name="Huang C.-H."/>
            <person name="Liou J.-S."/>
            <person name="Miyashita M."/>
            <person name="Tamura T."/>
            <person name="Saito S."/>
            <person name="Mori K."/>
            <person name="Huang L."/>
            <person name="Sciavilla P."/>
            <person name="Sandri C."/>
            <person name="Spiezio C."/>
            <person name="Vitali F."/>
            <person name="Cavalieri D."/>
            <person name="Perpetuini G."/>
            <person name="Tofalo R."/>
            <person name="Bonetti A."/>
            <person name="Arita M."/>
            <person name="Mattarelli P."/>
        </authorList>
    </citation>
    <scope>NUCLEOTIDE SEQUENCE [LARGE SCALE GENOMIC DNA]</scope>
    <source>
        <strain evidence="1 4">RST16</strain>
        <strain evidence="2 3">RST8</strain>
    </source>
</reference>
<comment type="caution">
    <text evidence="2">The sequence shown here is derived from an EMBL/GenBank/DDBJ whole genome shotgun (WGS) entry which is preliminary data.</text>
</comment>
<dbReference type="Proteomes" id="UP000374630">
    <property type="component" value="Unassembled WGS sequence"/>
</dbReference>
<protein>
    <submittedName>
        <fullName evidence="2">DUF3000 family protein</fullName>
    </submittedName>
</protein>